<dbReference type="GO" id="GO:0004497">
    <property type="term" value="F:monooxygenase activity"/>
    <property type="evidence" value="ECO:0007669"/>
    <property type="project" value="UniProtKB-KW"/>
</dbReference>
<proteinExistence type="inferred from homology"/>
<protein>
    <submittedName>
        <fullName evidence="7">Cytochrome P450 monooxygenase tropD</fullName>
    </submittedName>
</protein>
<gene>
    <name evidence="7" type="ORF">CLAFUR5_06387</name>
</gene>
<dbReference type="PANTHER" id="PTHR24305:SF232">
    <property type="entry name" value="P450, PUTATIVE (EUROFUNG)-RELATED"/>
    <property type="match status" value="1"/>
</dbReference>
<dbReference type="PRINTS" id="PR00463">
    <property type="entry name" value="EP450I"/>
</dbReference>
<comment type="cofactor">
    <cofactor evidence="1 5">
        <name>heme</name>
        <dbReference type="ChEBI" id="CHEBI:30413"/>
    </cofactor>
</comment>
<keyword evidence="4 5" id="KW-0408">Iron</keyword>
<organism evidence="7 8">
    <name type="scientific">Passalora fulva</name>
    <name type="common">Tomato leaf mold</name>
    <name type="synonym">Cladosporium fulvum</name>
    <dbReference type="NCBI Taxonomy" id="5499"/>
    <lineage>
        <taxon>Eukaryota</taxon>
        <taxon>Fungi</taxon>
        <taxon>Dikarya</taxon>
        <taxon>Ascomycota</taxon>
        <taxon>Pezizomycotina</taxon>
        <taxon>Dothideomycetes</taxon>
        <taxon>Dothideomycetidae</taxon>
        <taxon>Mycosphaerellales</taxon>
        <taxon>Mycosphaerellaceae</taxon>
        <taxon>Fulvia</taxon>
    </lineage>
</organism>
<dbReference type="Pfam" id="PF00067">
    <property type="entry name" value="p450"/>
    <property type="match status" value="1"/>
</dbReference>
<evidence type="ECO:0000256" key="5">
    <source>
        <dbReference type="PIRSR" id="PIRSR602401-1"/>
    </source>
</evidence>
<dbReference type="OrthoDB" id="3934656at2759"/>
<keyword evidence="5 6" id="KW-0349">Heme</keyword>
<dbReference type="InterPro" id="IPR050121">
    <property type="entry name" value="Cytochrome_P450_monoxygenase"/>
</dbReference>
<dbReference type="OMA" id="LSYPPKW"/>
<dbReference type="PROSITE" id="PS00086">
    <property type="entry name" value="CYTOCHROME_P450"/>
    <property type="match status" value="1"/>
</dbReference>
<dbReference type="EMBL" id="CP090167">
    <property type="protein sequence ID" value="UJO17555.1"/>
    <property type="molecule type" value="Genomic_DNA"/>
</dbReference>
<dbReference type="GO" id="GO:0016705">
    <property type="term" value="F:oxidoreductase activity, acting on paired donors, with incorporation or reduction of molecular oxygen"/>
    <property type="evidence" value="ECO:0007669"/>
    <property type="project" value="InterPro"/>
</dbReference>
<dbReference type="GO" id="GO:0020037">
    <property type="term" value="F:heme binding"/>
    <property type="evidence" value="ECO:0007669"/>
    <property type="project" value="InterPro"/>
</dbReference>
<dbReference type="RefSeq" id="XP_047761921.1">
    <property type="nucleotide sequence ID" value="XM_047905535.1"/>
</dbReference>
<evidence type="ECO:0000256" key="6">
    <source>
        <dbReference type="RuleBase" id="RU000461"/>
    </source>
</evidence>
<sequence>MATSIIQTPQGLLFAALAILTAALLYAQVKSYARLRHIPGPLLASLTDLWSATKVWRGAHHCEIVHELHQKYGPIVRFGPNRVSFANPDTIPQIYGTGQVFPKASSYNPMRTLANGKEIMSLVTISDEKKVTSLKRHISAGFSQSTWLKQEAQIDGTLKILITQLRARAGQEVPLNTWLSFWSFDTLTELAFSESRGFLTAGRDLDGICPSGHQRFAHWRLWASLPGWEAVIYKNWIVTRIQRATGPLAQLAIRRIQQRKAEDKAGGGGKDLLGRYLAASQEAPEAVAPADVLGLTISTIHAGSETTAMTSSATLVYLLWNPATLARLEEEVLGAGLSFPPRFAEVDKLVYLDAVIREGMRLFVNPNCVERTITPPGAEIGGVYLPAGTGVSISELDTTRDPAVYGADPHSFKPERWLNVDKTKWAEMNRVSFGFSYGRRECIGKHLARMEMKKLLASLILSFKIVPTKPVQMWMESSLGQTRLDVRLEPRVPL</sequence>
<dbReference type="GO" id="GO:0005506">
    <property type="term" value="F:iron ion binding"/>
    <property type="evidence" value="ECO:0007669"/>
    <property type="project" value="InterPro"/>
</dbReference>
<dbReference type="SUPFAM" id="SSF48264">
    <property type="entry name" value="Cytochrome P450"/>
    <property type="match status" value="1"/>
</dbReference>
<keyword evidence="6 7" id="KW-0503">Monooxygenase</keyword>
<accession>A0A9Q8LHG2</accession>
<dbReference type="PRINTS" id="PR00385">
    <property type="entry name" value="P450"/>
</dbReference>
<dbReference type="InterPro" id="IPR017972">
    <property type="entry name" value="Cyt_P450_CS"/>
</dbReference>
<dbReference type="Proteomes" id="UP000756132">
    <property type="component" value="Chromosome 5"/>
</dbReference>
<evidence type="ECO:0000256" key="1">
    <source>
        <dbReference type="ARBA" id="ARBA00001971"/>
    </source>
</evidence>
<dbReference type="AlphaFoldDB" id="A0A9Q8LHG2"/>
<evidence type="ECO:0000313" key="8">
    <source>
        <dbReference type="Proteomes" id="UP000756132"/>
    </source>
</evidence>
<evidence type="ECO:0000256" key="2">
    <source>
        <dbReference type="ARBA" id="ARBA00010617"/>
    </source>
</evidence>
<dbReference type="Gene3D" id="1.10.630.10">
    <property type="entry name" value="Cytochrome P450"/>
    <property type="match status" value="1"/>
</dbReference>
<feature type="binding site" description="axial binding residue" evidence="5">
    <location>
        <position position="442"/>
    </location>
    <ligand>
        <name>heme</name>
        <dbReference type="ChEBI" id="CHEBI:30413"/>
    </ligand>
    <ligandPart>
        <name>Fe</name>
        <dbReference type="ChEBI" id="CHEBI:18248"/>
    </ligandPart>
</feature>
<dbReference type="GeneID" id="71986265"/>
<dbReference type="InterPro" id="IPR001128">
    <property type="entry name" value="Cyt_P450"/>
</dbReference>
<dbReference type="InterPro" id="IPR036396">
    <property type="entry name" value="Cyt_P450_sf"/>
</dbReference>
<dbReference type="KEGG" id="ffu:CLAFUR5_06387"/>
<reference evidence="7" key="2">
    <citation type="journal article" date="2022" name="Microb. Genom.">
        <title>A chromosome-scale genome assembly of the tomato pathogen Cladosporium fulvum reveals a compartmentalized genome architecture and the presence of a dispensable chromosome.</title>
        <authorList>
            <person name="Zaccaron A.Z."/>
            <person name="Chen L.H."/>
            <person name="Samaras A."/>
            <person name="Stergiopoulos I."/>
        </authorList>
    </citation>
    <scope>NUCLEOTIDE SEQUENCE</scope>
    <source>
        <strain evidence="7">Race5_Kim</strain>
    </source>
</reference>
<evidence type="ECO:0000313" key="7">
    <source>
        <dbReference type="EMBL" id="UJO17555.1"/>
    </source>
</evidence>
<reference evidence="7" key="1">
    <citation type="submission" date="2021-12" db="EMBL/GenBank/DDBJ databases">
        <authorList>
            <person name="Zaccaron A."/>
            <person name="Stergiopoulos I."/>
        </authorList>
    </citation>
    <scope>NUCLEOTIDE SEQUENCE</scope>
    <source>
        <strain evidence="7">Race5_Kim</strain>
    </source>
</reference>
<dbReference type="PANTHER" id="PTHR24305">
    <property type="entry name" value="CYTOCHROME P450"/>
    <property type="match status" value="1"/>
</dbReference>
<keyword evidence="8" id="KW-1185">Reference proteome</keyword>
<comment type="similarity">
    <text evidence="2 6">Belongs to the cytochrome P450 family.</text>
</comment>
<dbReference type="InterPro" id="IPR002401">
    <property type="entry name" value="Cyt_P450_E_grp-I"/>
</dbReference>
<name>A0A9Q8LHG2_PASFU</name>
<evidence type="ECO:0000256" key="3">
    <source>
        <dbReference type="ARBA" id="ARBA00022723"/>
    </source>
</evidence>
<keyword evidence="6" id="KW-0560">Oxidoreductase</keyword>
<keyword evidence="3 5" id="KW-0479">Metal-binding</keyword>
<evidence type="ECO:0000256" key="4">
    <source>
        <dbReference type="ARBA" id="ARBA00023004"/>
    </source>
</evidence>